<reference evidence="5" key="1">
    <citation type="journal article" date="2014" name="Nat. Commun.">
        <title>The rainbow trout genome provides novel insights into evolution after whole-genome duplication in vertebrates.</title>
        <authorList>
            <person name="Berthelot C."/>
            <person name="Brunet F."/>
            <person name="Chalopin D."/>
            <person name="Juanchich A."/>
            <person name="Bernard M."/>
            <person name="Noel B."/>
            <person name="Bento P."/>
            <person name="Da Silva C."/>
            <person name="Labadie K."/>
            <person name="Alberti A."/>
            <person name="Aury J.M."/>
            <person name="Louis A."/>
            <person name="Dehais P."/>
            <person name="Bardou P."/>
            <person name="Montfort J."/>
            <person name="Klopp C."/>
            <person name="Cabau C."/>
            <person name="Gaspin C."/>
            <person name="Thorgaard G.H."/>
            <person name="Boussaha M."/>
            <person name="Quillet E."/>
            <person name="Guyomard R."/>
            <person name="Galiana D."/>
            <person name="Bobe J."/>
            <person name="Volff J.N."/>
            <person name="Genet C."/>
            <person name="Wincker P."/>
            <person name="Jaillon O."/>
            <person name="Roest Crollius H."/>
            <person name="Guiguen Y."/>
        </authorList>
    </citation>
    <scope>NUCLEOTIDE SEQUENCE [LARGE SCALE GENOMIC DNA]</scope>
</reference>
<dbReference type="GO" id="GO:0005730">
    <property type="term" value="C:nucleolus"/>
    <property type="evidence" value="ECO:0007669"/>
    <property type="project" value="UniProtKB-SubCell"/>
</dbReference>
<dbReference type="OrthoDB" id="18703at2759"/>
<dbReference type="Ensembl" id="ENSOMYT00000058940.2">
    <property type="protein sequence ID" value="ENSOMYP00000054142.2"/>
    <property type="gene ID" value="ENSOMYG00000024848.2"/>
</dbReference>
<evidence type="ECO:0000256" key="1">
    <source>
        <dbReference type="ARBA" id="ARBA00004604"/>
    </source>
</evidence>
<dbReference type="AlphaFoldDB" id="A0A060WKN0"/>
<evidence type="ECO:0000313" key="7">
    <source>
        <dbReference type="Proteomes" id="UP000193380"/>
    </source>
</evidence>
<dbReference type="PaxDb" id="8022-A0A060WKN0"/>
<reference evidence="5" key="2">
    <citation type="submission" date="2014-03" db="EMBL/GenBank/DDBJ databases">
        <authorList>
            <person name="Genoscope - CEA"/>
        </authorList>
    </citation>
    <scope>NUCLEOTIDE SEQUENCE</scope>
</reference>
<comment type="similarity">
    <text evidence="2">Belongs to the SLX9 family.</text>
</comment>
<evidence type="ECO:0000313" key="8">
    <source>
        <dbReference type="Proteomes" id="UP000694395"/>
    </source>
</evidence>
<evidence type="ECO:0000256" key="2">
    <source>
        <dbReference type="ARBA" id="ARBA00011022"/>
    </source>
</evidence>
<evidence type="ECO:0000256" key="3">
    <source>
        <dbReference type="ARBA" id="ARBA00023242"/>
    </source>
</evidence>
<sequence length="253" mass="28228">MVGKIKRVREKLHQAAVKLDSPPSGGARSTDLEKAPIPSGSFIFDVNKTNNAQLQIKKDENAKTPLSSFPSGIFAGTQISPEALVQTLKFEEPSNDIVTPAQKVYLFTAPEEKKQQTKKEKMKERRDRWLNKISSIKLAKEQQVAQAKRAAMPVVGDMRPLADALPELCQLIPSTTKTSRKASRKNRVPVKKKPEPTDFSLMKPAQKRKLLESETSRFSEAVKNLAHSKTNPLAAIGEHLRKRLKQEEEQGPS</sequence>
<gene>
    <name evidence="6" type="primary">slx9</name>
    <name evidence="5" type="ORF">GSONMT00029042001</name>
</gene>
<dbReference type="GO" id="GO:0030686">
    <property type="term" value="C:90S preribosome"/>
    <property type="evidence" value="ECO:0007669"/>
    <property type="project" value="InterPro"/>
</dbReference>
<keyword evidence="8" id="KW-1185">Reference proteome</keyword>
<evidence type="ECO:0000256" key="4">
    <source>
        <dbReference type="SAM" id="MobiDB-lite"/>
    </source>
</evidence>
<proteinExistence type="inferred from homology"/>
<evidence type="ECO:0000313" key="5">
    <source>
        <dbReference type="EMBL" id="CDQ67561.1"/>
    </source>
</evidence>
<dbReference type="GeneTree" id="ENSGT00390000015709"/>
<feature type="compositionally biased region" description="Basic residues" evidence="4">
    <location>
        <begin position="178"/>
        <end position="191"/>
    </location>
</feature>
<feature type="region of interest" description="Disordered" evidence="4">
    <location>
        <begin position="14"/>
        <end position="33"/>
    </location>
</feature>
<dbReference type="Proteomes" id="UP000694395">
    <property type="component" value="Chromosome 7"/>
</dbReference>
<dbReference type="Proteomes" id="UP000193380">
    <property type="component" value="Unassembled WGS sequence"/>
</dbReference>
<dbReference type="EMBL" id="FR904588">
    <property type="protein sequence ID" value="CDQ67561.1"/>
    <property type="molecule type" value="Genomic_DNA"/>
</dbReference>
<feature type="region of interest" description="Disordered" evidence="4">
    <location>
        <begin position="176"/>
        <end position="206"/>
    </location>
</feature>
<evidence type="ECO:0000313" key="6">
    <source>
        <dbReference type="Ensembl" id="ENSOMYP00000054142.2"/>
    </source>
</evidence>
<dbReference type="GO" id="GO:0000462">
    <property type="term" value="P:maturation of SSU-rRNA from tricistronic rRNA transcript (SSU-rRNA, 5.8S rRNA, LSU-rRNA)"/>
    <property type="evidence" value="ECO:0007669"/>
    <property type="project" value="InterPro"/>
</dbReference>
<comment type="subcellular location">
    <subcellularLocation>
        <location evidence="1">Nucleus</location>
        <location evidence="1">Nucleolus</location>
    </subcellularLocation>
</comment>
<dbReference type="InterPro" id="IPR028160">
    <property type="entry name" value="Slx9-like"/>
</dbReference>
<reference evidence="6" key="4">
    <citation type="submission" date="2025-05" db="UniProtKB">
        <authorList>
            <consortium name="Ensembl"/>
        </authorList>
    </citation>
    <scope>IDENTIFICATION</scope>
</reference>
<accession>A0A8C7VXH8</accession>
<dbReference type="GO" id="GO:0030688">
    <property type="term" value="C:preribosome, small subunit precursor"/>
    <property type="evidence" value="ECO:0007669"/>
    <property type="project" value="InterPro"/>
</dbReference>
<organism evidence="5 7">
    <name type="scientific">Oncorhynchus mykiss</name>
    <name type="common">Rainbow trout</name>
    <name type="synonym">Salmo gairdneri</name>
    <dbReference type="NCBI Taxonomy" id="8022"/>
    <lineage>
        <taxon>Eukaryota</taxon>
        <taxon>Metazoa</taxon>
        <taxon>Chordata</taxon>
        <taxon>Craniata</taxon>
        <taxon>Vertebrata</taxon>
        <taxon>Euteleostomi</taxon>
        <taxon>Actinopterygii</taxon>
        <taxon>Neopterygii</taxon>
        <taxon>Teleostei</taxon>
        <taxon>Protacanthopterygii</taxon>
        <taxon>Salmoniformes</taxon>
        <taxon>Salmonidae</taxon>
        <taxon>Salmoninae</taxon>
        <taxon>Oncorhynchus</taxon>
    </lineage>
</organism>
<keyword evidence="3" id="KW-0539">Nucleus</keyword>
<protein>
    <submittedName>
        <fullName evidence="6">SLX9 ribosome biogenesis factor</fullName>
    </submittedName>
</protein>
<name>A0A060WKN0_ONCMY</name>
<dbReference type="STRING" id="8022.A0A060WKN0"/>
<reference evidence="6 8" key="3">
    <citation type="submission" date="2020-07" db="EMBL/GenBank/DDBJ databases">
        <title>A long reads based de novo assembly of the rainbow trout Arlee double haploid line genome.</title>
        <authorList>
            <person name="Gao G."/>
            <person name="Palti Y."/>
        </authorList>
    </citation>
    <scope>NUCLEOTIDE SEQUENCE [LARGE SCALE GENOMIC DNA]</scope>
</reference>
<dbReference type="PANTHER" id="PTHR31109">
    <property type="entry name" value="PROTEIN FAM207A"/>
    <property type="match status" value="1"/>
</dbReference>
<dbReference type="Pfam" id="PF15341">
    <property type="entry name" value="SLX9"/>
    <property type="match status" value="1"/>
</dbReference>
<dbReference type="PANTHER" id="PTHR31109:SF2">
    <property type="entry name" value="RIBOSOME BIOGENESIS PROTEIN SLX9 HOMOLOG"/>
    <property type="match status" value="1"/>
</dbReference>
<accession>A0A060WKN0</accession>